<accession>A0A0H2QYB5</accession>
<proteinExistence type="predicted"/>
<dbReference type="InParanoid" id="A0A0H2QYB5"/>
<evidence type="ECO:0000313" key="2">
    <source>
        <dbReference type="EMBL" id="KLO04555.1"/>
    </source>
</evidence>
<dbReference type="EMBL" id="KQ086502">
    <property type="protein sequence ID" value="KLO04555.1"/>
    <property type="molecule type" value="Genomic_DNA"/>
</dbReference>
<sequence length="188" mass="21307">MSTRATSAVDHRKTSQDAAVQMARRFEDGTRREREGRLGVAAVVVLQQPEHGQRCRKDKCGGRRTIQCQPILRNLNLAISIEFQPSSAICHVFWARRWCSLKPMGTGARRERDASSEGRRGCGRRRSRETPAMCASGRDTAEGGREARARGKKRRWRESTGLGRGRRWTRVEVCLVEKGSRSFFLAYS</sequence>
<feature type="compositionally biased region" description="Basic and acidic residues" evidence="1">
    <location>
        <begin position="108"/>
        <end position="120"/>
    </location>
</feature>
<organism evidence="2 3">
    <name type="scientific">Schizopora paradoxa</name>
    <dbReference type="NCBI Taxonomy" id="27342"/>
    <lineage>
        <taxon>Eukaryota</taxon>
        <taxon>Fungi</taxon>
        <taxon>Dikarya</taxon>
        <taxon>Basidiomycota</taxon>
        <taxon>Agaricomycotina</taxon>
        <taxon>Agaricomycetes</taxon>
        <taxon>Hymenochaetales</taxon>
        <taxon>Schizoporaceae</taxon>
        <taxon>Schizopora</taxon>
    </lineage>
</organism>
<gene>
    <name evidence="2" type="ORF">SCHPADRAFT_750817</name>
</gene>
<protein>
    <submittedName>
        <fullName evidence="2">Uncharacterized protein</fullName>
    </submittedName>
</protein>
<feature type="compositionally biased region" description="Basic and acidic residues" evidence="1">
    <location>
        <begin position="139"/>
        <end position="149"/>
    </location>
</feature>
<reference evidence="2 3" key="1">
    <citation type="submission" date="2015-04" db="EMBL/GenBank/DDBJ databases">
        <title>Complete genome sequence of Schizopora paradoxa KUC8140, a cosmopolitan wood degrader in East Asia.</title>
        <authorList>
            <consortium name="DOE Joint Genome Institute"/>
            <person name="Min B."/>
            <person name="Park H."/>
            <person name="Jang Y."/>
            <person name="Kim J.-J."/>
            <person name="Kim K.H."/>
            <person name="Pangilinan J."/>
            <person name="Lipzen A."/>
            <person name="Riley R."/>
            <person name="Grigoriev I.V."/>
            <person name="Spatafora J.W."/>
            <person name="Choi I.-G."/>
        </authorList>
    </citation>
    <scope>NUCLEOTIDE SEQUENCE [LARGE SCALE GENOMIC DNA]</scope>
    <source>
        <strain evidence="2 3">KUC8140</strain>
    </source>
</reference>
<name>A0A0H2QYB5_9AGAM</name>
<feature type="region of interest" description="Disordered" evidence="1">
    <location>
        <begin position="105"/>
        <end position="159"/>
    </location>
</feature>
<evidence type="ECO:0000313" key="3">
    <source>
        <dbReference type="Proteomes" id="UP000053477"/>
    </source>
</evidence>
<evidence type="ECO:0000256" key="1">
    <source>
        <dbReference type="SAM" id="MobiDB-lite"/>
    </source>
</evidence>
<dbReference type="AlphaFoldDB" id="A0A0H2QYB5"/>
<dbReference type="Proteomes" id="UP000053477">
    <property type="component" value="Unassembled WGS sequence"/>
</dbReference>
<keyword evidence="3" id="KW-1185">Reference proteome</keyword>